<name>A0ABP1RHM5_9HEXA</name>
<dbReference type="EMBL" id="CAXLJM020000075">
    <property type="protein sequence ID" value="CAL8128473.1"/>
    <property type="molecule type" value="Genomic_DNA"/>
</dbReference>
<protein>
    <recommendedName>
        <fullName evidence="4">Ionotropic receptor</fullName>
    </recommendedName>
</protein>
<keyword evidence="1" id="KW-1133">Transmembrane helix</keyword>
<comment type="caution">
    <text evidence="2">The sequence shown here is derived from an EMBL/GenBank/DDBJ whole genome shotgun (WGS) entry which is preliminary data.</text>
</comment>
<feature type="transmembrane region" description="Helical" evidence="1">
    <location>
        <begin position="678"/>
        <end position="698"/>
    </location>
</feature>
<keyword evidence="1" id="KW-0472">Membrane</keyword>
<dbReference type="Proteomes" id="UP001642540">
    <property type="component" value="Unassembled WGS sequence"/>
</dbReference>
<keyword evidence="3" id="KW-1185">Reference proteome</keyword>
<keyword evidence="1" id="KW-0812">Transmembrane</keyword>
<evidence type="ECO:0000313" key="3">
    <source>
        <dbReference type="Proteomes" id="UP001642540"/>
    </source>
</evidence>
<reference evidence="2 3" key="1">
    <citation type="submission" date="2024-08" db="EMBL/GenBank/DDBJ databases">
        <authorList>
            <person name="Cucini C."/>
            <person name="Frati F."/>
        </authorList>
    </citation>
    <scope>NUCLEOTIDE SEQUENCE [LARGE SCALE GENOMIC DNA]</scope>
</reference>
<accession>A0ABP1RHM5</accession>
<evidence type="ECO:0000256" key="1">
    <source>
        <dbReference type="SAM" id="Phobius"/>
    </source>
</evidence>
<proteinExistence type="predicted"/>
<evidence type="ECO:0000313" key="2">
    <source>
        <dbReference type="EMBL" id="CAL8128473.1"/>
    </source>
</evidence>
<gene>
    <name evidence="2" type="ORF">ODALV1_LOCUS22253</name>
</gene>
<evidence type="ECO:0008006" key="4">
    <source>
        <dbReference type="Google" id="ProtNLM"/>
    </source>
</evidence>
<organism evidence="2 3">
    <name type="scientific">Orchesella dallaii</name>
    <dbReference type="NCBI Taxonomy" id="48710"/>
    <lineage>
        <taxon>Eukaryota</taxon>
        <taxon>Metazoa</taxon>
        <taxon>Ecdysozoa</taxon>
        <taxon>Arthropoda</taxon>
        <taxon>Hexapoda</taxon>
        <taxon>Collembola</taxon>
        <taxon>Entomobryomorpha</taxon>
        <taxon>Entomobryoidea</taxon>
        <taxon>Orchesellidae</taxon>
        <taxon>Orchesellinae</taxon>
        <taxon>Orchesella</taxon>
    </lineage>
</organism>
<sequence length="727" mass="85191">MNYSNSSKVILLLRNFLQELMQLLLLALREIAIPLRKSIYICIAIVGMLNAWFNENTITSFVTVATPEYPMKNLQEVVTNDYKILYKDSRTDFPTRFRNLFLISKLEDRINSSYIETNAWLTNQVFVEYFSHNNKIAVFMHESDIERTRGKIQKEINKNVKFLGTKCYVASDSFMPDFFYWKIFTNNLPWLKISLSRMTNAGIVIFWKNRRDRFAAVTDPTDLIYHPSVRALPTIKMLIDINKDTFHVICNGFCNEKQMKFDPEAGDKMLSVLDYHKSIFWNGNGKLVDTELVIQDLDSFPFFEKDPLKCLRHIMEYRADVRKSYLCGSLIMATSYLTQTHNLTIKLHDFFNTSDANRVDKSGHYMFISGPYALKIFKRNFLHLTSTILALQDSTKVIYCKTKKVHKMFTLQHYVWVEPFSTELVATWFMLHILACIVAMKYSKASTVILLLRNFLRELMQLLLLALREIAIPLRKSIYICIVIVGMLNAWFYENTITSLVTVATPEYQMKNLQEVVTNDYKILYKTTITDFHTRYRNLFRISKLEDRINSSYIETNARLTLQVIAEYFSHNNKIAVFMQESDIERTRWKIQNEINKNVKFLGTKCFVAPDSFMPNFYYWQIFTNNLPWLKISMSRMTNAGLVIFWENRYKRLYDLITKFTTDDKQLSAPDVIDVQKYLPVMIFCGSLYIFAGVFLLVERITIRNRALKAATSLTHNILVEAASSIK</sequence>